<dbReference type="SUPFAM" id="SSF46785">
    <property type="entry name" value="Winged helix' DNA-binding domain"/>
    <property type="match status" value="1"/>
</dbReference>
<dbReference type="InterPro" id="IPR000847">
    <property type="entry name" value="LysR_HTH_N"/>
</dbReference>
<dbReference type="STRING" id="692418.SAMN04488029_1929"/>
<dbReference type="RefSeq" id="WP_084372616.1">
    <property type="nucleotide sequence ID" value="NZ_FWYF01000002.1"/>
</dbReference>
<dbReference type="GO" id="GO:0005829">
    <property type="term" value="C:cytosol"/>
    <property type="evidence" value="ECO:0007669"/>
    <property type="project" value="TreeGrafter"/>
</dbReference>
<dbReference type="OrthoDB" id="9803735at2"/>
<proteinExistence type="inferred from homology"/>
<dbReference type="Pfam" id="PF03466">
    <property type="entry name" value="LysR_substrate"/>
    <property type="match status" value="1"/>
</dbReference>
<dbReference type="GO" id="GO:0003677">
    <property type="term" value="F:DNA binding"/>
    <property type="evidence" value="ECO:0007669"/>
    <property type="project" value="UniProtKB-KW"/>
</dbReference>
<evidence type="ECO:0000256" key="3">
    <source>
        <dbReference type="ARBA" id="ARBA00023125"/>
    </source>
</evidence>
<evidence type="ECO:0000259" key="5">
    <source>
        <dbReference type="PROSITE" id="PS50931"/>
    </source>
</evidence>
<sequence length="311" mass="35758">MTLVQLEYIIALDNYRHFAIAAEKCFVTQPTLSMQIQKLEDTLGIILFDRSKHPIEPTEIGVQILEQARKIIAESKKVSEIIDDEKHEIRGDIKIGVIPTLAPYLVPLFISSFVEKYPKINLQVSEHMTGNMLDLLKKDQIDIGLMVTPLNEESMKESPLFYEEFFAYVSHRHPLYDHKKVASSELNNEGLWILDEGHCYRSQMLNICNAKKADRYNNRVLYESGSLESLKKLVDRRGGYTLLPELFTLDLTKDEQTKLRKFSDPVPTREVGLVVKKSYAKKKLLEAMHKEILANLPPVMVSRKNTNVIKL</sequence>
<dbReference type="PROSITE" id="PS50931">
    <property type="entry name" value="HTH_LYSR"/>
    <property type="match status" value="1"/>
</dbReference>
<dbReference type="EMBL" id="FWYF01000002">
    <property type="protein sequence ID" value="SMD34280.1"/>
    <property type="molecule type" value="Genomic_DNA"/>
</dbReference>
<evidence type="ECO:0000256" key="4">
    <source>
        <dbReference type="ARBA" id="ARBA00023163"/>
    </source>
</evidence>
<dbReference type="InterPro" id="IPR036388">
    <property type="entry name" value="WH-like_DNA-bd_sf"/>
</dbReference>
<organism evidence="6 7">
    <name type="scientific">Reichenbachiella faecimaris</name>
    <dbReference type="NCBI Taxonomy" id="692418"/>
    <lineage>
        <taxon>Bacteria</taxon>
        <taxon>Pseudomonadati</taxon>
        <taxon>Bacteroidota</taxon>
        <taxon>Cytophagia</taxon>
        <taxon>Cytophagales</taxon>
        <taxon>Reichenbachiellaceae</taxon>
        <taxon>Reichenbachiella</taxon>
    </lineage>
</organism>
<reference evidence="6 7" key="1">
    <citation type="submission" date="2017-04" db="EMBL/GenBank/DDBJ databases">
        <authorList>
            <person name="Afonso C.L."/>
            <person name="Miller P.J."/>
            <person name="Scott M.A."/>
            <person name="Spackman E."/>
            <person name="Goraichik I."/>
            <person name="Dimitrov K.M."/>
            <person name="Suarez D.L."/>
            <person name="Swayne D.E."/>
        </authorList>
    </citation>
    <scope>NUCLEOTIDE SEQUENCE [LARGE SCALE GENOMIC DNA]</scope>
    <source>
        <strain evidence="6 7">DSM 26133</strain>
    </source>
</reference>
<dbReference type="Gene3D" id="1.10.10.10">
    <property type="entry name" value="Winged helix-like DNA-binding domain superfamily/Winged helix DNA-binding domain"/>
    <property type="match status" value="1"/>
</dbReference>
<dbReference type="InterPro" id="IPR050950">
    <property type="entry name" value="HTH-type_LysR_regulators"/>
</dbReference>
<dbReference type="SUPFAM" id="SSF53850">
    <property type="entry name" value="Periplasmic binding protein-like II"/>
    <property type="match status" value="1"/>
</dbReference>
<keyword evidence="2" id="KW-0805">Transcription regulation</keyword>
<protein>
    <submittedName>
        <fullName evidence="6">LysR family transcriptional regulator, hydrogen peroxide-inducible genes activator</fullName>
    </submittedName>
</protein>
<keyword evidence="7" id="KW-1185">Reference proteome</keyword>
<evidence type="ECO:0000313" key="6">
    <source>
        <dbReference type="EMBL" id="SMD34280.1"/>
    </source>
</evidence>
<gene>
    <name evidence="6" type="ORF">SAMN04488029_1929</name>
</gene>
<dbReference type="AlphaFoldDB" id="A0A1W2GC83"/>
<name>A0A1W2GC83_REIFA</name>
<dbReference type="PANTHER" id="PTHR30419:SF29">
    <property type="entry name" value="LYSR-FAMILY TRANSCRIPTIONAL REGULATOR"/>
    <property type="match status" value="1"/>
</dbReference>
<dbReference type="InterPro" id="IPR036390">
    <property type="entry name" value="WH_DNA-bd_sf"/>
</dbReference>
<dbReference type="InterPro" id="IPR005119">
    <property type="entry name" value="LysR_subst-bd"/>
</dbReference>
<dbReference type="CDD" id="cd08411">
    <property type="entry name" value="PBP2_OxyR"/>
    <property type="match status" value="1"/>
</dbReference>
<comment type="similarity">
    <text evidence="1">Belongs to the LysR transcriptional regulatory family.</text>
</comment>
<accession>A0A1W2GC83</accession>
<evidence type="ECO:0000313" key="7">
    <source>
        <dbReference type="Proteomes" id="UP000192472"/>
    </source>
</evidence>
<keyword evidence="4" id="KW-0804">Transcription</keyword>
<evidence type="ECO:0000256" key="1">
    <source>
        <dbReference type="ARBA" id="ARBA00009437"/>
    </source>
</evidence>
<dbReference type="FunFam" id="1.10.10.10:FF:000001">
    <property type="entry name" value="LysR family transcriptional regulator"/>
    <property type="match status" value="1"/>
</dbReference>
<dbReference type="Proteomes" id="UP000192472">
    <property type="component" value="Unassembled WGS sequence"/>
</dbReference>
<evidence type="ECO:0000256" key="2">
    <source>
        <dbReference type="ARBA" id="ARBA00023015"/>
    </source>
</evidence>
<feature type="domain" description="HTH lysR-type" evidence="5">
    <location>
        <begin position="1"/>
        <end position="58"/>
    </location>
</feature>
<dbReference type="Pfam" id="PF00126">
    <property type="entry name" value="HTH_1"/>
    <property type="match status" value="1"/>
</dbReference>
<keyword evidence="3" id="KW-0238">DNA-binding</keyword>
<dbReference type="Gene3D" id="3.40.190.10">
    <property type="entry name" value="Periplasmic binding protein-like II"/>
    <property type="match status" value="2"/>
</dbReference>
<dbReference type="PRINTS" id="PR00039">
    <property type="entry name" value="HTHLYSR"/>
</dbReference>
<dbReference type="GO" id="GO:0003700">
    <property type="term" value="F:DNA-binding transcription factor activity"/>
    <property type="evidence" value="ECO:0007669"/>
    <property type="project" value="InterPro"/>
</dbReference>
<dbReference type="PANTHER" id="PTHR30419">
    <property type="entry name" value="HTH-TYPE TRANSCRIPTIONAL REGULATOR YBHD"/>
    <property type="match status" value="1"/>
</dbReference>